<name>A0A9Q3JPQ4_9BASI</name>
<dbReference type="EMBL" id="AVOT02078172">
    <property type="protein sequence ID" value="MBW0565889.1"/>
    <property type="molecule type" value="Genomic_DNA"/>
</dbReference>
<sequence length="212" mass="24319">MAKYPKRHFITSEASKTQVSLLSSWHHPQKTFGPFQPSITQKYHIWCYTPLCIFFQQQSNGGNFKWLFQLFNRSSRHTFRRIHQGSRARVIISNTNDAIKQSMVILTHSIPPREYCLFILKGDSKGSSKTMCQGSMLHQSTLATQFIQYSLNSSRTVFSIHTSWEIIQQSSFPNLASYTLHQTINTALSIQYRTTAILKGSSSQLFTNTSLL</sequence>
<accession>A0A9Q3JPQ4</accession>
<dbReference type="AlphaFoldDB" id="A0A9Q3JPQ4"/>
<reference evidence="1" key="1">
    <citation type="submission" date="2021-03" db="EMBL/GenBank/DDBJ databases">
        <title>Draft genome sequence of rust myrtle Austropuccinia psidii MF-1, a brazilian biotype.</title>
        <authorList>
            <person name="Quecine M.C."/>
            <person name="Pachon D.M.R."/>
            <person name="Bonatelli M.L."/>
            <person name="Correr F.H."/>
            <person name="Franceschini L.M."/>
            <person name="Leite T.F."/>
            <person name="Margarido G.R.A."/>
            <person name="Almeida C.A."/>
            <person name="Ferrarezi J.A."/>
            <person name="Labate C.A."/>
        </authorList>
    </citation>
    <scope>NUCLEOTIDE SEQUENCE</scope>
    <source>
        <strain evidence="1">MF-1</strain>
    </source>
</reference>
<comment type="caution">
    <text evidence="1">The sequence shown here is derived from an EMBL/GenBank/DDBJ whole genome shotgun (WGS) entry which is preliminary data.</text>
</comment>
<gene>
    <name evidence="1" type="ORF">O181_105604</name>
</gene>
<proteinExistence type="predicted"/>
<protein>
    <submittedName>
        <fullName evidence="1">Uncharacterized protein</fullName>
    </submittedName>
</protein>
<keyword evidence="2" id="KW-1185">Reference proteome</keyword>
<dbReference type="Proteomes" id="UP000765509">
    <property type="component" value="Unassembled WGS sequence"/>
</dbReference>
<organism evidence="1 2">
    <name type="scientific">Austropuccinia psidii MF-1</name>
    <dbReference type="NCBI Taxonomy" id="1389203"/>
    <lineage>
        <taxon>Eukaryota</taxon>
        <taxon>Fungi</taxon>
        <taxon>Dikarya</taxon>
        <taxon>Basidiomycota</taxon>
        <taxon>Pucciniomycotina</taxon>
        <taxon>Pucciniomycetes</taxon>
        <taxon>Pucciniales</taxon>
        <taxon>Sphaerophragmiaceae</taxon>
        <taxon>Austropuccinia</taxon>
    </lineage>
</organism>
<evidence type="ECO:0000313" key="1">
    <source>
        <dbReference type="EMBL" id="MBW0565889.1"/>
    </source>
</evidence>
<evidence type="ECO:0000313" key="2">
    <source>
        <dbReference type="Proteomes" id="UP000765509"/>
    </source>
</evidence>